<evidence type="ECO:0000313" key="2">
    <source>
        <dbReference type="Proteomes" id="UP001589865"/>
    </source>
</evidence>
<dbReference type="EMBL" id="JBHLUN010000002">
    <property type="protein sequence ID" value="MFC0407456.1"/>
    <property type="molecule type" value="Genomic_DNA"/>
</dbReference>
<comment type="caution">
    <text evidence="1">The sequence shown here is derived from an EMBL/GenBank/DDBJ whole genome shotgun (WGS) entry which is preliminary data.</text>
</comment>
<dbReference type="Proteomes" id="UP001589865">
    <property type="component" value="Unassembled WGS sequence"/>
</dbReference>
<sequence length="299" mass="34051">MRAPDLPNPIDASEPLFRAISTAYDGGKLDIGRQLPGNAILQEINDQAEKSPIGSDFTILNEFLLLANYRVHYYMFSAPYRKEALLDYFFSNRMARLGSAIRVLCGKGFDVDARMLLRNLYELSLLWCKIQLDQSAREEYQASADPREANKFWHKHISKGRLRKFVETETKSKGVQWIGLINDGRNLDLIEKACGLASHPTYISKVVSGAEDFKGVSNFCFSPPSHYSKFTLKSAALCMSLPGSISFQQNPPLETLKFKEPPEYPKPKEVMTWDEYVRRFSVVEFLLSVIAYAPRKQED</sequence>
<proteinExistence type="predicted"/>
<protein>
    <submittedName>
        <fullName evidence="1">Uncharacterized protein</fullName>
    </submittedName>
</protein>
<organism evidence="1 2">
    <name type="scientific">Roseomonas elaeocarpi</name>
    <dbReference type="NCBI Taxonomy" id="907779"/>
    <lineage>
        <taxon>Bacteria</taxon>
        <taxon>Pseudomonadati</taxon>
        <taxon>Pseudomonadota</taxon>
        <taxon>Alphaproteobacteria</taxon>
        <taxon>Acetobacterales</taxon>
        <taxon>Roseomonadaceae</taxon>
        <taxon>Roseomonas</taxon>
    </lineage>
</organism>
<name>A0ABV6JP08_9PROT</name>
<evidence type="ECO:0000313" key="1">
    <source>
        <dbReference type="EMBL" id="MFC0407456.1"/>
    </source>
</evidence>
<keyword evidence="2" id="KW-1185">Reference proteome</keyword>
<reference evidence="1 2" key="1">
    <citation type="submission" date="2024-09" db="EMBL/GenBank/DDBJ databases">
        <authorList>
            <person name="Sun Q."/>
            <person name="Mori K."/>
        </authorList>
    </citation>
    <scope>NUCLEOTIDE SEQUENCE [LARGE SCALE GENOMIC DNA]</scope>
    <source>
        <strain evidence="1 2">TBRC 5777</strain>
    </source>
</reference>
<accession>A0ABV6JP08</accession>
<gene>
    <name evidence="1" type="ORF">ACFFGY_04300</name>
</gene>
<dbReference type="RefSeq" id="WP_377043155.1">
    <property type="nucleotide sequence ID" value="NZ_JBHLUN010000002.1"/>
</dbReference>